<accession>A0A125BEF8</accession>
<evidence type="ECO:0000313" key="3">
    <source>
        <dbReference type="Proteomes" id="UP000055702"/>
    </source>
</evidence>
<name>A0A125BEF8_SHEFR</name>
<dbReference type="RefSeq" id="WP_059745974.1">
    <property type="nucleotide sequence ID" value="NZ_LRDC01000019.1"/>
</dbReference>
<protein>
    <submittedName>
        <fullName evidence="2">Uncharacterized protein</fullName>
    </submittedName>
</protein>
<dbReference type="PANTHER" id="PTHR34351:SF1">
    <property type="entry name" value="SLR1927 PROTEIN"/>
    <property type="match status" value="1"/>
</dbReference>
<dbReference type="Proteomes" id="UP000055702">
    <property type="component" value="Unassembled WGS sequence"/>
</dbReference>
<dbReference type="AlphaFoldDB" id="A0A125BEF8"/>
<evidence type="ECO:0000313" key="2">
    <source>
        <dbReference type="EMBL" id="KVX01700.1"/>
    </source>
</evidence>
<feature type="transmembrane region" description="Helical" evidence="1">
    <location>
        <begin position="58"/>
        <end position="80"/>
    </location>
</feature>
<keyword evidence="1" id="KW-1133">Transmembrane helix</keyword>
<gene>
    <name evidence="2" type="ORF">AWJ07_16150</name>
</gene>
<organism evidence="2">
    <name type="scientific">Shewanella frigidimarina</name>
    <dbReference type="NCBI Taxonomy" id="56812"/>
    <lineage>
        <taxon>Bacteria</taxon>
        <taxon>Pseudomonadati</taxon>
        <taxon>Pseudomonadota</taxon>
        <taxon>Gammaproteobacteria</taxon>
        <taxon>Alteromonadales</taxon>
        <taxon>Shewanellaceae</taxon>
        <taxon>Shewanella</taxon>
    </lineage>
</organism>
<evidence type="ECO:0000256" key="1">
    <source>
        <dbReference type="SAM" id="Phobius"/>
    </source>
</evidence>
<dbReference type="PANTHER" id="PTHR34351">
    <property type="entry name" value="SLR1927 PROTEIN-RELATED"/>
    <property type="match status" value="1"/>
</dbReference>
<keyword evidence="1" id="KW-0812">Transmembrane</keyword>
<sequence>MAKSTTANKHSSAIYANGAIKPSRLRRLIPASLTQRWSRWISKRLPPQKQITLSHKGIFILPSGFGLVWIGLIVLLYLFGTNYQNNLVIGLSLLLASVFHTCIIYSYKNLAGLTFNAVTPPQGYAEDSMPFPIMLTGHTRQNNPDTTHQQICLQFSYQRHVRVKQMHEQTIAIVPFEQPKRGRLNPGRIKVSSYFPLGLCRAWSYVDLDIHHVIFAKPEMCDIELASHISDNDNHYEHGKLRPGVDDYKGLRSYIPGESLKQVAWKQWAQDKGMLSKEFAEPEGLPVWLTLANTSGNNIEHRLSKLAWQVDKLSQTQQIFGLILDDHIINQQTGEAHRVACHTAIATYHAPTHMNPDFNPRNVATSSVGEPS</sequence>
<comment type="caution">
    <text evidence="2">The sequence shown here is derived from an EMBL/GenBank/DDBJ whole genome shotgun (WGS) entry which is preliminary data.</text>
</comment>
<proteinExistence type="predicted"/>
<feature type="transmembrane region" description="Helical" evidence="1">
    <location>
        <begin position="86"/>
        <end position="107"/>
    </location>
</feature>
<keyword evidence="1" id="KW-0472">Membrane</keyword>
<dbReference type="EMBL" id="LRDC01000019">
    <property type="protein sequence ID" value="KVX01700.1"/>
    <property type="molecule type" value="Genomic_DNA"/>
</dbReference>
<reference evidence="2 3" key="1">
    <citation type="submission" date="2016-01" db="EMBL/GenBank/DDBJ databases">
        <title>Draft genome of the antarctic isolate Shewanella frigidimarina Ag06-30.</title>
        <authorList>
            <person name="Parmeciano Di Noto G."/>
            <person name="Vazquez S."/>
            <person name="Mac Cormack W."/>
            <person name="Iriarte A."/>
            <person name="Quiroga C."/>
        </authorList>
    </citation>
    <scope>NUCLEOTIDE SEQUENCE [LARGE SCALE GENOMIC DNA]</scope>
    <source>
        <strain evidence="2 3">Ag06-30</strain>
    </source>
</reference>